<dbReference type="GO" id="GO:0005315">
    <property type="term" value="F:phosphate transmembrane transporter activity"/>
    <property type="evidence" value="ECO:0007669"/>
    <property type="project" value="InterPro"/>
</dbReference>
<feature type="transmembrane region" description="Helical" evidence="8">
    <location>
        <begin position="278"/>
        <end position="306"/>
    </location>
</feature>
<feature type="transmembrane region" description="Helical" evidence="8">
    <location>
        <begin position="318"/>
        <end position="340"/>
    </location>
</feature>
<dbReference type="CDD" id="cd06261">
    <property type="entry name" value="TM_PBP2"/>
    <property type="match status" value="1"/>
</dbReference>
<dbReference type="RefSeq" id="WP_015789343.1">
    <property type="nucleotide sequence ID" value="NC_013158.1"/>
</dbReference>
<dbReference type="NCBIfam" id="TIGR00974">
    <property type="entry name" value="3a0107s02c"/>
    <property type="match status" value="1"/>
</dbReference>
<dbReference type="OrthoDB" id="338493at2157"/>
<dbReference type="InterPro" id="IPR035906">
    <property type="entry name" value="MetI-like_sf"/>
</dbReference>
<feature type="transmembrane region" description="Helical" evidence="8">
    <location>
        <begin position="180"/>
        <end position="201"/>
    </location>
</feature>
<dbReference type="SUPFAM" id="SSF161098">
    <property type="entry name" value="MetI-like"/>
    <property type="match status" value="1"/>
</dbReference>
<evidence type="ECO:0000256" key="6">
    <source>
        <dbReference type="ARBA" id="ARBA00022989"/>
    </source>
</evidence>
<dbReference type="STRING" id="519442.Huta_1594"/>
<dbReference type="GO" id="GO:0005886">
    <property type="term" value="C:plasma membrane"/>
    <property type="evidence" value="ECO:0007669"/>
    <property type="project" value="UniProtKB-SubCell"/>
</dbReference>
<comment type="caution">
    <text evidence="8">Lacks conserved residue(s) required for the propagation of feature annotation.</text>
</comment>
<evidence type="ECO:0000256" key="4">
    <source>
        <dbReference type="ARBA" id="ARBA00022475"/>
    </source>
</evidence>
<evidence type="ECO:0000256" key="7">
    <source>
        <dbReference type="ARBA" id="ARBA00023136"/>
    </source>
</evidence>
<feature type="transmembrane region" description="Helical" evidence="8">
    <location>
        <begin position="116"/>
        <end position="135"/>
    </location>
</feature>
<evidence type="ECO:0000259" key="9">
    <source>
        <dbReference type="PROSITE" id="PS50928"/>
    </source>
</evidence>
<evidence type="ECO:0000256" key="8">
    <source>
        <dbReference type="RuleBase" id="RU363043"/>
    </source>
</evidence>
<dbReference type="Gene3D" id="1.10.3720.10">
    <property type="entry name" value="MetI-like"/>
    <property type="match status" value="1"/>
</dbReference>
<feature type="transmembrane region" description="Helical" evidence="8">
    <location>
        <begin position="478"/>
        <end position="506"/>
    </location>
</feature>
<feature type="transmembrane region" description="Helical" evidence="8">
    <location>
        <begin position="419"/>
        <end position="441"/>
    </location>
</feature>
<feature type="transmembrane region" description="Helical" evidence="8">
    <location>
        <begin position="213"/>
        <end position="235"/>
    </location>
</feature>
<dbReference type="InterPro" id="IPR000515">
    <property type="entry name" value="MetI-like"/>
</dbReference>
<comment type="similarity">
    <text evidence="2 8">Belongs to the binding-protein-dependent transport system permease family. CysTW subfamily.</text>
</comment>
<dbReference type="EMBL" id="CP001687">
    <property type="protein sequence ID" value="ACV11769.1"/>
    <property type="molecule type" value="Genomic_DNA"/>
</dbReference>
<dbReference type="InterPro" id="IPR005672">
    <property type="entry name" value="Phosphate_PstA"/>
</dbReference>
<dbReference type="GeneID" id="8383873"/>
<evidence type="ECO:0000256" key="1">
    <source>
        <dbReference type="ARBA" id="ARBA00004651"/>
    </source>
</evidence>
<sequence>MSDAYSRRLVDTGSTGYDRIAAGTVGIAFLLFAAAVGTFFGWVPTGETGGPVPGLTYFGVALLGLGSLVVGLGVASRRFDVATTPSESPGLIASTVLGVLWLATVGSVATWALGPLGWPLGVVVGGAVGYATLAAPEDIGSTLPVGAFLLLSGALVTAGVLGPGWAWESSAFGATFPADVVVPLVALSSSLLAGWTAGKAYGGFGARGRQHGAFLLVSLVVFLVVGVLAFLLVYVAERGIGTTVENLTVSAGTLLVALALPLFVAVRRGRRGLGSASGVTLIAVYLWLALAGTLALVGSGLGYAIVSGNGLTTATTTIQPTAAVGALPAAFVSGLAVLAARQATPWRPSDRRARRLKRAGVGLAIALAAGVIIELLVGPLVVGVSLVGTFAVVVCALSSASIAAGLPGRFRDGPARTPVPPLTASAQLLLLGVLAASLHVLLTGNSIGTETVGLVASGTVDWPFVMNPTQGLGIQRGVMPALIGTVWIVVGAVAFAVPIAVGAAVFLTEYAEDSLFTKGVDVATNGLWSTPSIVFGLFGLAFIVPRFGNSGSIFASQLVLGFMLLPLVLVTSREAMQSVPDEYRDASAALGVSKWDTIKEVVIPASMPGIITGVILGVGRIAGETAPLLLVLNGPVAPTDAPAVLSSFEVGLTAQPPFVSVTNPALLESASALPYQLYAIITAGVLDDMAFGWATAFVLLGVVLSFFAVAVASRRYFRRKLHHD</sequence>
<keyword evidence="7 8" id="KW-0472">Membrane</keyword>
<feature type="transmembrane region" description="Helical" evidence="8">
    <location>
        <begin position="551"/>
        <end position="570"/>
    </location>
</feature>
<feature type="transmembrane region" description="Helical" evidence="8">
    <location>
        <begin position="55"/>
        <end position="76"/>
    </location>
</feature>
<evidence type="ECO:0000313" key="10">
    <source>
        <dbReference type="EMBL" id="ACV11769.1"/>
    </source>
</evidence>
<keyword evidence="4 8" id="KW-1003">Cell membrane</keyword>
<feature type="transmembrane region" description="Helical" evidence="8">
    <location>
        <begin position="690"/>
        <end position="712"/>
    </location>
</feature>
<feature type="transmembrane region" description="Helical" evidence="8">
    <location>
        <begin position="361"/>
        <end position="381"/>
    </location>
</feature>
<dbReference type="eggNOG" id="arCOG00168">
    <property type="taxonomic scope" value="Archaea"/>
</dbReference>
<proteinExistence type="inferred from homology"/>
<feature type="domain" description="ABC transmembrane type-1" evidence="9">
    <location>
        <begin position="482"/>
        <end position="710"/>
    </location>
</feature>
<comment type="subcellular location">
    <subcellularLocation>
        <location evidence="1 8">Cell membrane</location>
        <topology evidence="1 8">Multi-pass membrane protein</topology>
    </subcellularLocation>
</comment>
<reference evidence="10 11" key="1">
    <citation type="journal article" date="2009" name="Stand. Genomic Sci.">
        <title>Complete genome sequence of Halorhabdus utahensis type strain (AX-2).</title>
        <authorList>
            <person name="Anderson I."/>
            <person name="Tindall B.J."/>
            <person name="Pomrenke H."/>
            <person name="Goker M."/>
            <person name="Lapidus A."/>
            <person name="Nolan M."/>
            <person name="Copeland A."/>
            <person name="Glavina Del Rio T."/>
            <person name="Chen F."/>
            <person name="Tice H."/>
            <person name="Cheng J.F."/>
            <person name="Lucas S."/>
            <person name="Chertkov O."/>
            <person name="Bruce D."/>
            <person name="Brettin T."/>
            <person name="Detter J.C."/>
            <person name="Han C."/>
            <person name="Goodwin L."/>
            <person name="Land M."/>
            <person name="Hauser L."/>
            <person name="Chang Y.J."/>
            <person name="Jeffries C.D."/>
            <person name="Pitluck S."/>
            <person name="Pati A."/>
            <person name="Mavromatis K."/>
            <person name="Ivanova N."/>
            <person name="Ovchinnikova G."/>
            <person name="Chen A."/>
            <person name="Palaniappan K."/>
            <person name="Chain P."/>
            <person name="Rohde M."/>
            <person name="Bristow J."/>
            <person name="Eisen J.A."/>
            <person name="Markowitz V."/>
            <person name="Hugenholtz P."/>
            <person name="Kyrpides N.C."/>
            <person name="Klenk H.P."/>
        </authorList>
    </citation>
    <scope>NUCLEOTIDE SEQUENCE [LARGE SCALE GENOMIC DNA]</scope>
    <source>
        <strain evidence="11">DSM 12940 / JCM 11049 / AX-2</strain>
    </source>
</reference>
<dbReference type="Proteomes" id="UP000002071">
    <property type="component" value="Chromosome"/>
</dbReference>
<keyword evidence="3" id="KW-0813">Transport</keyword>
<dbReference type="PROSITE" id="PS50928">
    <property type="entry name" value="ABC_TM1"/>
    <property type="match status" value="1"/>
</dbReference>
<feature type="transmembrane region" description="Helical" evidence="8">
    <location>
        <begin position="147"/>
        <end position="168"/>
    </location>
</feature>
<organism evidence="10 11">
    <name type="scientific">Halorhabdus utahensis (strain DSM 12940 / JCM 11049 / AX-2)</name>
    <dbReference type="NCBI Taxonomy" id="519442"/>
    <lineage>
        <taxon>Archaea</taxon>
        <taxon>Methanobacteriati</taxon>
        <taxon>Methanobacteriota</taxon>
        <taxon>Stenosarchaea group</taxon>
        <taxon>Halobacteria</taxon>
        <taxon>Halobacteriales</taxon>
        <taxon>Haloarculaceae</taxon>
        <taxon>Halorhabdus</taxon>
    </lineage>
</organism>
<dbReference type="AlphaFoldDB" id="C7NQ25"/>
<dbReference type="PANTHER" id="PTHR43470">
    <property type="entry name" value="PHOSPHATE TRANSPORT SYSTEM PERMEASE PROTEIN PSTA-RELATED"/>
    <property type="match status" value="1"/>
</dbReference>
<dbReference type="Pfam" id="PF00528">
    <property type="entry name" value="BPD_transp_1"/>
    <property type="match status" value="1"/>
</dbReference>
<dbReference type="GO" id="GO:0035435">
    <property type="term" value="P:phosphate ion transmembrane transport"/>
    <property type="evidence" value="ECO:0007669"/>
    <property type="project" value="InterPro"/>
</dbReference>
<dbReference type="KEGG" id="hut:Huta_1594"/>
<keyword evidence="6 8" id="KW-1133">Transmembrane helix</keyword>
<evidence type="ECO:0000256" key="3">
    <source>
        <dbReference type="ARBA" id="ARBA00022448"/>
    </source>
</evidence>
<keyword evidence="5 8" id="KW-0812">Transmembrane</keyword>
<feature type="transmembrane region" description="Helical" evidence="8">
    <location>
        <begin position="88"/>
        <end position="110"/>
    </location>
</feature>
<dbReference type="HOGENOM" id="CLU_018277_0_0_2"/>
<dbReference type="PANTHER" id="PTHR43470:SF3">
    <property type="entry name" value="PHOSPHATE TRANSPORT SYSTEM PERMEASE PROTEIN PSTA-RELATED"/>
    <property type="match status" value="1"/>
</dbReference>
<feature type="transmembrane region" description="Helical" evidence="8">
    <location>
        <begin position="247"/>
        <end position="266"/>
    </location>
</feature>
<evidence type="ECO:0000256" key="5">
    <source>
        <dbReference type="ARBA" id="ARBA00022692"/>
    </source>
</evidence>
<gene>
    <name evidence="10" type="ordered locus">Huta_1594</name>
</gene>
<evidence type="ECO:0000256" key="2">
    <source>
        <dbReference type="ARBA" id="ARBA00007069"/>
    </source>
</evidence>
<keyword evidence="11" id="KW-1185">Reference proteome</keyword>
<feature type="transmembrane region" description="Helical" evidence="8">
    <location>
        <begin position="387"/>
        <end position="407"/>
    </location>
</feature>
<feature type="transmembrane region" description="Helical" evidence="8">
    <location>
        <begin position="20"/>
        <end position="43"/>
    </location>
</feature>
<accession>C7NQ25</accession>
<name>C7NQ25_HALUD</name>
<protein>
    <recommendedName>
        <fullName evidence="8">Phosphate transport system permease protein PstA</fullName>
    </recommendedName>
</protein>
<feature type="transmembrane region" description="Helical" evidence="8">
    <location>
        <begin position="526"/>
        <end position="544"/>
    </location>
</feature>
<evidence type="ECO:0000313" key="11">
    <source>
        <dbReference type="Proteomes" id="UP000002071"/>
    </source>
</evidence>